<dbReference type="SMART" id="SM00829">
    <property type="entry name" value="PKS_ER"/>
    <property type="match status" value="1"/>
</dbReference>
<protein>
    <submittedName>
        <fullName evidence="2">Acryloyl-CoA reductase</fullName>
    </submittedName>
</protein>
<dbReference type="RefSeq" id="WP_068371183.1">
    <property type="nucleotide sequence ID" value="NZ_CP033936.1"/>
</dbReference>
<dbReference type="InterPro" id="IPR011032">
    <property type="entry name" value="GroES-like_sf"/>
</dbReference>
<gene>
    <name evidence="2" type="ORF">AAV32_10155</name>
</gene>
<dbReference type="GO" id="GO:0043957">
    <property type="term" value="F:acryloyl-CoA reductase (NADPH) activity"/>
    <property type="evidence" value="ECO:0007669"/>
    <property type="project" value="TreeGrafter"/>
</dbReference>
<organism evidence="2 3">
    <name type="scientific">Kerstersia gyiorum</name>
    <dbReference type="NCBI Taxonomy" id="206506"/>
    <lineage>
        <taxon>Bacteria</taxon>
        <taxon>Pseudomonadati</taxon>
        <taxon>Pseudomonadota</taxon>
        <taxon>Betaproteobacteria</taxon>
        <taxon>Burkholderiales</taxon>
        <taxon>Alcaligenaceae</taxon>
        <taxon>Kerstersia</taxon>
    </lineage>
</organism>
<dbReference type="InterPro" id="IPR051397">
    <property type="entry name" value="Zn-ADH-like_protein"/>
</dbReference>
<dbReference type="Proteomes" id="UP000078084">
    <property type="component" value="Unassembled WGS sequence"/>
</dbReference>
<dbReference type="InterPro" id="IPR013154">
    <property type="entry name" value="ADH-like_N"/>
</dbReference>
<reference evidence="2 3" key="1">
    <citation type="submission" date="2015-04" db="EMBL/GenBank/DDBJ databases">
        <title>Genome sequence of Kerstersia gyiorum CG1.</title>
        <authorList>
            <person name="Greninger A.L."/>
            <person name="Kozyreva V."/>
            <person name="Chaturvedi V."/>
        </authorList>
    </citation>
    <scope>NUCLEOTIDE SEQUENCE [LARGE SCALE GENOMIC DNA]</scope>
    <source>
        <strain evidence="2 3">CG1</strain>
    </source>
</reference>
<accession>A0A171KRN5</accession>
<dbReference type="PATRIC" id="fig|206506.3.peg.2172"/>
<dbReference type="InterPro" id="IPR014188">
    <property type="entry name" value="Acrylyl-CoA_reductase_AcuI"/>
</dbReference>
<keyword evidence="3" id="KW-1185">Reference proteome</keyword>
<proteinExistence type="predicted"/>
<dbReference type="EMBL" id="LBNE01000006">
    <property type="protein sequence ID" value="KKO71552.1"/>
    <property type="molecule type" value="Genomic_DNA"/>
</dbReference>
<dbReference type="AlphaFoldDB" id="A0A171KRN5"/>
<evidence type="ECO:0000313" key="2">
    <source>
        <dbReference type="EMBL" id="KKO71552.1"/>
    </source>
</evidence>
<dbReference type="InterPro" id="IPR013149">
    <property type="entry name" value="ADH-like_C"/>
</dbReference>
<dbReference type="PANTHER" id="PTHR43677">
    <property type="entry name" value="SHORT-CHAIN DEHYDROGENASE/REDUCTASE"/>
    <property type="match status" value="1"/>
</dbReference>
<feature type="domain" description="Enoyl reductase (ER)" evidence="1">
    <location>
        <begin position="20"/>
        <end position="328"/>
    </location>
</feature>
<name>A0A171KRN5_9BURK</name>
<dbReference type="SUPFAM" id="SSF50129">
    <property type="entry name" value="GroES-like"/>
    <property type="match status" value="1"/>
</dbReference>
<evidence type="ECO:0000259" key="1">
    <source>
        <dbReference type="SMART" id="SM00829"/>
    </source>
</evidence>
<dbReference type="Gene3D" id="3.40.50.720">
    <property type="entry name" value="NAD(P)-binding Rossmann-like Domain"/>
    <property type="match status" value="1"/>
</dbReference>
<dbReference type="Pfam" id="PF00107">
    <property type="entry name" value="ADH_zinc_N"/>
    <property type="match status" value="1"/>
</dbReference>
<dbReference type="CDD" id="cd08288">
    <property type="entry name" value="MDR_yhdh"/>
    <property type="match status" value="1"/>
</dbReference>
<dbReference type="NCBIfam" id="TIGR02823">
    <property type="entry name" value="oxido_YhdH"/>
    <property type="match status" value="1"/>
</dbReference>
<dbReference type="InterPro" id="IPR036291">
    <property type="entry name" value="NAD(P)-bd_dom_sf"/>
</dbReference>
<dbReference type="InterPro" id="IPR020843">
    <property type="entry name" value="ER"/>
</dbReference>
<dbReference type="Pfam" id="PF08240">
    <property type="entry name" value="ADH_N"/>
    <property type="match status" value="1"/>
</dbReference>
<dbReference type="SUPFAM" id="SSF51735">
    <property type="entry name" value="NAD(P)-binding Rossmann-fold domains"/>
    <property type="match status" value="1"/>
</dbReference>
<dbReference type="OrthoDB" id="9782155at2"/>
<sequence>MSVEHFRAMVLREKGGRTQAAVETLDLAALPAEDTLVKVEYSTINFKDALAVTGRGKIVRTWPLVPGIDLAGEVVESSNPAFRPGMKVVLTGWSVGEKYWGGYAQYQRVKSGWLVPLPAGLSTRQAMMVGTAGFTAMLCVNALEKAGIRPESGTVLVTGASGGVGSVATAILHKLGYAVTALTRHPAKQDYVRALGATEFADGPQWAEVPRPLEGQRWAAAIDTVGSSVLARALAEMHYGGVVAACGLAGGADLPTTVMPFILRNVSLLGVDSVMQPTANRIETWQRVAQDLPLEKLEGITARTVSLDGVAEACTQMLDGELQGRVLVDVNAGGAVD</sequence>
<dbReference type="Gene3D" id="3.90.180.10">
    <property type="entry name" value="Medium-chain alcohol dehydrogenases, catalytic domain"/>
    <property type="match status" value="1"/>
</dbReference>
<comment type="caution">
    <text evidence="2">The sequence shown here is derived from an EMBL/GenBank/DDBJ whole genome shotgun (WGS) entry which is preliminary data.</text>
</comment>
<dbReference type="STRING" id="206506.AAV32_10155"/>
<evidence type="ECO:0000313" key="3">
    <source>
        <dbReference type="Proteomes" id="UP000078084"/>
    </source>
</evidence>
<dbReference type="PANTHER" id="PTHR43677:SF1">
    <property type="entry name" value="ACRYLYL-COA REDUCTASE ACUI-RELATED"/>
    <property type="match status" value="1"/>
</dbReference>